<dbReference type="AlphaFoldDB" id="A0A8I2GST2"/>
<name>A0A8I2GST2_RHILV</name>
<evidence type="ECO:0000256" key="1">
    <source>
        <dbReference type="SAM" id="Phobius"/>
    </source>
</evidence>
<protein>
    <recommendedName>
        <fullName evidence="4">Transmembrane protein</fullName>
    </recommendedName>
</protein>
<dbReference type="RefSeq" id="WP_168275470.1">
    <property type="nucleotide sequence ID" value="NZ_WIEZ01000003.1"/>
</dbReference>
<dbReference type="EMBL" id="WIEZ01000003">
    <property type="protein sequence ID" value="NKM44739.1"/>
    <property type="molecule type" value="Genomic_DNA"/>
</dbReference>
<evidence type="ECO:0000313" key="2">
    <source>
        <dbReference type="EMBL" id="NKM44739.1"/>
    </source>
</evidence>
<organism evidence="2 3">
    <name type="scientific">Rhizobium leguminosarum bv. viciae</name>
    <dbReference type="NCBI Taxonomy" id="387"/>
    <lineage>
        <taxon>Bacteria</taxon>
        <taxon>Pseudomonadati</taxon>
        <taxon>Pseudomonadota</taxon>
        <taxon>Alphaproteobacteria</taxon>
        <taxon>Hyphomicrobiales</taxon>
        <taxon>Rhizobiaceae</taxon>
        <taxon>Rhizobium/Agrobacterium group</taxon>
        <taxon>Rhizobium</taxon>
    </lineage>
</organism>
<keyword evidence="1" id="KW-0812">Transmembrane</keyword>
<keyword evidence="1" id="KW-1133">Transmembrane helix</keyword>
<feature type="transmembrane region" description="Helical" evidence="1">
    <location>
        <begin position="20"/>
        <end position="43"/>
    </location>
</feature>
<sequence>MAKSEKYFRDFRERRGVNYLFGKFVRILADFIMFFPPLGAALIPGIPTLPSRMLQIAIIRELAGHFFATFSQI</sequence>
<comment type="caution">
    <text evidence="2">The sequence shown here is derived from an EMBL/GenBank/DDBJ whole genome shotgun (WGS) entry which is preliminary data.</text>
</comment>
<evidence type="ECO:0000313" key="3">
    <source>
        <dbReference type="Proteomes" id="UP000662259"/>
    </source>
</evidence>
<gene>
    <name evidence="2" type="ORF">GFL91_07005</name>
</gene>
<evidence type="ECO:0008006" key="4">
    <source>
        <dbReference type="Google" id="ProtNLM"/>
    </source>
</evidence>
<accession>A0A8I2GST2</accession>
<keyword evidence="1" id="KW-0472">Membrane</keyword>
<dbReference type="Proteomes" id="UP000662259">
    <property type="component" value="Unassembled WGS sequence"/>
</dbReference>
<proteinExistence type="predicted"/>
<reference evidence="2" key="1">
    <citation type="submission" date="2019-10" db="EMBL/GenBank/DDBJ databases">
        <title>Rhizobium leguminosarum symbiovar viciae collection.</title>
        <authorList>
            <person name="Boivin S."/>
            <person name="Lepetit M."/>
        </authorList>
    </citation>
    <scope>NUCLEOTIDE SEQUENCE</scope>
    <source>
        <strain evidence="2">L143</strain>
    </source>
</reference>